<organism evidence="2 3">
    <name type="scientific">Arcticibacterium luteifluviistationis</name>
    <dbReference type="NCBI Taxonomy" id="1784714"/>
    <lineage>
        <taxon>Bacteria</taxon>
        <taxon>Pseudomonadati</taxon>
        <taxon>Bacteroidota</taxon>
        <taxon>Cytophagia</taxon>
        <taxon>Cytophagales</taxon>
        <taxon>Leadbetterellaceae</taxon>
        <taxon>Arcticibacterium</taxon>
    </lineage>
</organism>
<evidence type="ECO:0000256" key="1">
    <source>
        <dbReference type="SAM" id="Phobius"/>
    </source>
</evidence>
<dbReference type="Proteomes" id="UP000249873">
    <property type="component" value="Chromosome"/>
</dbReference>
<keyword evidence="1" id="KW-0812">Transmembrane</keyword>
<feature type="transmembrane region" description="Helical" evidence="1">
    <location>
        <begin position="21"/>
        <end position="38"/>
    </location>
</feature>
<dbReference type="EMBL" id="CP029480">
    <property type="protein sequence ID" value="AWV98035.1"/>
    <property type="molecule type" value="Genomic_DNA"/>
</dbReference>
<evidence type="ECO:0008006" key="4">
    <source>
        <dbReference type="Google" id="ProtNLM"/>
    </source>
</evidence>
<dbReference type="Gene3D" id="2.40.160.170">
    <property type="match status" value="1"/>
</dbReference>
<reference evidence="2 3" key="1">
    <citation type="submission" date="2018-05" db="EMBL/GenBank/DDBJ databases">
        <title>Complete genome sequence of Arcticibacterium luteifluviistationis SM1504T, a cytophagaceae bacterium isolated from Arctic surface seawater.</title>
        <authorList>
            <person name="Li Y."/>
            <person name="Qin Q.-L."/>
        </authorList>
    </citation>
    <scope>NUCLEOTIDE SEQUENCE [LARGE SCALE GENOMIC DNA]</scope>
    <source>
        <strain evidence="2 3">SM1504</strain>
    </source>
</reference>
<proteinExistence type="predicted"/>
<accession>A0A2Z4GAC8</accession>
<keyword evidence="1" id="KW-0472">Membrane</keyword>
<name>A0A2Z4GAC8_9BACT</name>
<protein>
    <recommendedName>
        <fullName evidence="4">Outer membrane protein beta-barrel domain-containing protein</fullName>
    </recommendedName>
</protein>
<keyword evidence="1" id="KW-1133">Transmembrane helix</keyword>
<dbReference type="KEGG" id="als:DJ013_07565"/>
<sequence length="252" mass="29248">MFKRNRHINHFQNGPILENKTIRIFTIIILSFCHNIVFSQDYEKTKGILADSKIGYSIGSSGMQLTYITSLKKQPKISFKTGIFFLNFRQILNLNLEENSSLNLKPNFLSYGLSMQAEKELKDWLQIYVISRAFLKQKWHLNLSTPNGINLNGLQLETEDFGQIDATLQWWRIQPGIGLRFGKENPLKRFNISASVATFYMGSPKINLNYEGFLETTTLQDAIPQLEHNMRNYSFYPAINFNLTYNLIKTQE</sequence>
<evidence type="ECO:0000313" key="2">
    <source>
        <dbReference type="EMBL" id="AWV98035.1"/>
    </source>
</evidence>
<gene>
    <name evidence="2" type="ORF">DJ013_07565</name>
</gene>
<keyword evidence="3" id="KW-1185">Reference proteome</keyword>
<dbReference type="OrthoDB" id="597504at2"/>
<dbReference type="AlphaFoldDB" id="A0A2Z4GAC8"/>
<evidence type="ECO:0000313" key="3">
    <source>
        <dbReference type="Proteomes" id="UP000249873"/>
    </source>
</evidence>